<feature type="compositionally biased region" description="Basic and acidic residues" evidence="1">
    <location>
        <begin position="554"/>
        <end position="565"/>
    </location>
</feature>
<feature type="compositionally biased region" description="Basic and acidic residues" evidence="1">
    <location>
        <begin position="151"/>
        <end position="206"/>
    </location>
</feature>
<organism evidence="3 4">
    <name type="scientific">Saxophila tyrrhenica</name>
    <dbReference type="NCBI Taxonomy" id="1690608"/>
    <lineage>
        <taxon>Eukaryota</taxon>
        <taxon>Fungi</taxon>
        <taxon>Dikarya</taxon>
        <taxon>Ascomycota</taxon>
        <taxon>Pezizomycotina</taxon>
        <taxon>Dothideomycetes</taxon>
        <taxon>Dothideomycetidae</taxon>
        <taxon>Mycosphaerellales</taxon>
        <taxon>Extremaceae</taxon>
        <taxon>Saxophila</taxon>
    </lineage>
</organism>
<dbReference type="SMART" id="SM00271">
    <property type="entry name" value="DnaJ"/>
    <property type="match status" value="1"/>
</dbReference>
<protein>
    <recommendedName>
        <fullName evidence="2">J domain-containing protein</fullName>
    </recommendedName>
</protein>
<dbReference type="PANTHER" id="PTHR44144">
    <property type="entry name" value="DNAJ HOMOLOG SUBFAMILY C MEMBER 9"/>
    <property type="match status" value="1"/>
</dbReference>
<dbReference type="InterPro" id="IPR001623">
    <property type="entry name" value="DnaJ_domain"/>
</dbReference>
<feature type="compositionally biased region" description="Basic and acidic residues" evidence="1">
    <location>
        <begin position="119"/>
        <end position="135"/>
    </location>
</feature>
<dbReference type="GeneID" id="89923948"/>
<feature type="compositionally biased region" description="Basic and acidic residues" evidence="1">
    <location>
        <begin position="303"/>
        <end position="365"/>
    </location>
</feature>
<feature type="compositionally biased region" description="Basic and acidic residues" evidence="1">
    <location>
        <begin position="275"/>
        <end position="294"/>
    </location>
</feature>
<dbReference type="InterPro" id="IPR036869">
    <property type="entry name" value="J_dom_sf"/>
</dbReference>
<feature type="compositionally biased region" description="Basic and acidic residues" evidence="1">
    <location>
        <begin position="438"/>
        <end position="453"/>
    </location>
</feature>
<dbReference type="GO" id="GO:0031072">
    <property type="term" value="F:heat shock protein binding"/>
    <property type="evidence" value="ECO:0007669"/>
    <property type="project" value="TreeGrafter"/>
</dbReference>
<name>A0AAV9PM51_9PEZI</name>
<dbReference type="AlphaFoldDB" id="A0AAV9PM51"/>
<dbReference type="Proteomes" id="UP001337655">
    <property type="component" value="Unassembled WGS sequence"/>
</dbReference>
<dbReference type="SUPFAM" id="SSF46565">
    <property type="entry name" value="Chaperone J-domain"/>
    <property type="match status" value="1"/>
</dbReference>
<dbReference type="RefSeq" id="XP_064662615.1">
    <property type="nucleotide sequence ID" value="XM_064799860.1"/>
</dbReference>
<comment type="caution">
    <text evidence="3">The sequence shown here is derived from an EMBL/GenBank/DDBJ whole genome shotgun (WGS) entry which is preliminary data.</text>
</comment>
<evidence type="ECO:0000313" key="4">
    <source>
        <dbReference type="Proteomes" id="UP001337655"/>
    </source>
</evidence>
<feature type="compositionally biased region" description="Basic and acidic residues" evidence="1">
    <location>
        <begin position="220"/>
        <end position="235"/>
    </location>
</feature>
<dbReference type="GO" id="GO:0005634">
    <property type="term" value="C:nucleus"/>
    <property type="evidence" value="ECO:0007669"/>
    <property type="project" value="TreeGrafter"/>
</dbReference>
<feature type="domain" description="J" evidence="2">
    <location>
        <begin position="7"/>
        <end position="75"/>
    </location>
</feature>
<gene>
    <name evidence="3" type="ORF">LTR77_002601</name>
</gene>
<dbReference type="PROSITE" id="PS50076">
    <property type="entry name" value="DNAJ_2"/>
    <property type="match status" value="1"/>
</dbReference>
<evidence type="ECO:0000259" key="2">
    <source>
        <dbReference type="PROSITE" id="PS50076"/>
    </source>
</evidence>
<evidence type="ECO:0000256" key="1">
    <source>
        <dbReference type="SAM" id="MobiDB-lite"/>
    </source>
</evidence>
<feature type="region of interest" description="Disordered" evidence="1">
    <location>
        <begin position="85"/>
        <end position="235"/>
    </location>
</feature>
<keyword evidence="4" id="KW-1185">Reference proteome</keyword>
<proteinExistence type="predicted"/>
<feature type="compositionally biased region" description="Basic and acidic residues" evidence="1">
    <location>
        <begin position="416"/>
        <end position="431"/>
    </location>
</feature>
<dbReference type="Pfam" id="PF00226">
    <property type="entry name" value="DnaJ"/>
    <property type="match status" value="1"/>
</dbReference>
<dbReference type="EMBL" id="JAVRRT010000003">
    <property type="protein sequence ID" value="KAK5173920.1"/>
    <property type="molecule type" value="Genomic_DNA"/>
</dbReference>
<dbReference type="Gene3D" id="1.10.287.110">
    <property type="entry name" value="DnaJ domain"/>
    <property type="match status" value="1"/>
</dbReference>
<sequence length="596" mass="68453">MDSLPPDPYLALGVAKDATAAAIKTQYRKLVLKCHPDKVQDESLKQEASDRFHKIQTAYEIIGDEDRRSRYDAQCKLAELRKDVMERGGGGSRGGVEVKTAGYKMPTDSSRGGDFYAKGPDRYTRVSPQYEERRPSYVPEDYFNMPRATSRKHDEYDRSSKRPSPKDDRPKAKTSSREAKESERSSRKEKSRRTDKDVRRDRERKSSYTPVEEEDSEYDSYERRARKMRDEDDLLRKERAAYQDIMRKQKEEAESGVYQSERANKMFSNMSSATDRIRQDRAMRDRDSVADAELRPPPVRYSSSKDKVNVLRGEEVRPSMGSRKDSGRPKSSRHDTGKSSRQKEREAEYVEEVREPRRSGARDGKQPPPFVQTKSAPENIRPGFDRQRSYSVQEDFTEPPIPHIKRAETFNGAAGREPRGRKEGSKLRQEEAYITPERTPEPADIRSSKRNDGYVDDNEVFTEVREPSGNRRYTRSPSPIKERQRPAASRHATAPVPPPMPRTTSHRYVYGASGEQSARPEPVRQGSTRLFGEMDRKSPKPSRAYSYAPPAENIKYRKDYDHADVKYSNMSTGYDRKSDKPGYSRGNSGRQAVYAS</sequence>
<dbReference type="GO" id="GO:0005737">
    <property type="term" value="C:cytoplasm"/>
    <property type="evidence" value="ECO:0007669"/>
    <property type="project" value="TreeGrafter"/>
</dbReference>
<dbReference type="InterPro" id="IPR052594">
    <property type="entry name" value="J_domain-containing_protein"/>
</dbReference>
<accession>A0AAV9PM51</accession>
<dbReference type="PANTHER" id="PTHR44144:SF1">
    <property type="entry name" value="DNAJ HOMOLOG SUBFAMILY C MEMBER 9"/>
    <property type="match status" value="1"/>
</dbReference>
<dbReference type="CDD" id="cd06257">
    <property type="entry name" value="DnaJ"/>
    <property type="match status" value="1"/>
</dbReference>
<dbReference type="PRINTS" id="PR00625">
    <property type="entry name" value="JDOMAIN"/>
</dbReference>
<evidence type="ECO:0000313" key="3">
    <source>
        <dbReference type="EMBL" id="KAK5173920.1"/>
    </source>
</evidence>
<feature type="region of interest" description="Disordered" evidence="1">
    <location>
        <begin position="247"/>
        <end position="596"/>
    </location>
</feature>
<reference evidence="3 4" key="1">
    <citation type="submission" date="2023-08" db="EMBL/GenBank/DDBJ databases">
        <title>Black Yeasts Isolated from many extreme environments.</title>
        <authorList>
            <person name="Coleine C."/>
            <person name="Stajich J.E."/>
            <person name="Selbmann L."/>
        </authorList>
    </citation>
    <scope>NUCLEOTIDE SEQUENCE [LARGE SCALE GENOMIC DNA]</scope>
    <source>
        <strain evidence="3 4">CCFEE 5935</strain>
    </source>
</reference>